<evidence type="ECO:0000256" key="2">
    <source>
        <dbReference type="SAM" id="Phobius"/>
    </source>
</evidence>
<dbReference type="EMBL" id="MVOG01000009">
    <property type="protein sequence ID" value="PAU69589.1"/>
    <property type="molecule type" value="Genomic_DNA"/>
</dbReference>
<feature type="compositionally biased region" description="Basic and acidic residues" evidence="1">
    <location>
        <begin position="820"/>
        <end position="838"/>
    </location>
</feature>
<dbReference type="SUPFAM" id="SSF52266">
    <property type="entry name" value="SGNH hydrolase"/>
    <property type="match status" value="2"/>
</dbReference>
<keyword evidence="6" id="KW-0378">Hydrolase</keyword>
<evidence type="ECO:0000313" key="7">
    <source>
        <dbReference type="Proteomes" id="UP000217986"/>
    </source>
</evidence>
<evidence type="ECO:0000259" key="5">
    <source>
        <dbReference type="Pfam" id="PF18957"/>
    </source>
</evidence>
<dbReference type="Gene3D" id="2.60.120.200">
    <property type="match status" value="1"/>
</dbReference>
<protein>
    <submittedName>
        <fullName evidence="6">GDSL-like Lipase/Acylhydrolase family</fullName>
    </submittedName>
</protein>
<dbReference type="InterPro" id="IPR036514">
    <property type="entry name" value="SGNH_hydro_sf"/>
</dbReference>
<dbReference type="SUPFAM" id="SSF49899">
    <property type="entry name" value="Concanavalin A-like lectins/glucanases"/>
    <property type="match status" value="1"/>
</dbReference>
<sequence>MLLCMMGLGSGTLVAATASTAYGENAAPTMTGGVGMEDGLSYGTDDVHAASFAGTAFMVPADQMGNFRGLMQSSEGIRISMRFKADAMTANYVSLLEIADSADVTAGTGKLTPPRSALGLVLQRNGTVWLQTGSYAGGTDWYKEIPGVTVTDGRFHDLVMQLSGQGMTVSVDNGKPIAYAPSGTRGTTQFMQAFFGRAVDGYKDWRGNIDSIAIGGMSDGSVLANAAWPGLHGSIASVRIQRLDSADPIRSGVFQQEMFDNSVGDATWLFGGGRETEGRFADIGTAQNYIGRFEEYERWTKAANSFGMQRFVINAGRSGQDAAGFAAALPSLIDKVHPKAVAYAVGAEDYVKGHEGLDAYSRSLVTMARAALAMRDGHGCFALQLPHVLGADQDKDVKEYAQAARDAMKQLDAQSLQRVVIVDHTALTQNDADFLEHGMSNGVLNAEGHEMIAKQFTNAVMGTIDGYAPREGEWTIGARANTYHVQDAYAAQAQLIRDKVADAGRPLVWLFMGDSITHGAMHLHGYESIAQLFEQYVKEDLGRQNDLVVNTGVSGAAADSGAEAWRSTVRNIHERMEVYHPDIISIQLGTNDTDATQDSYERHLEEIVNAIRATNPDAVIVMRSPTPAKNDPYRSRLRTDSGSVARMKRVADRMDCMFIDQYTQWNEELETDPTGWRADRDFGDGQLHPSAQGHLRMFRQFVGETGLDTTTPMATLAYNVPVAEMTTPAYAVTDAVSSAEASSKSPIFTDAVTGNLAAVDHMRYALGADAPASAAVDAATGVVSYTPTAVDAGMTITVPVTVTYVDGSTDDTTATFVVRAPKDPDQGDGEHGGTEHPDGSGGKQNGTDGKQPAGAATGIPKRDAAASVTDHGKPAAKYVAGRTTESPLGATGSSVAFVMVCAMLLAGAAAGLMTVRHRV</sequence>
<dbReference type="Gene3D" id="3.40.50.1110">
    <property type="entry name" value="SGNH hydrolase"/>
    <property type="match status" value="2"/>
</dbReference>
<dbReference type="InterPro" id="IPR051532">
    <property type="entry name" value="Ester_Hydrolysis_Enzymes"/>
</dbReference>
<comment type="caution">
    <text evidence="6">The sequence shown here is derived from an EMBL/GenBank/DDBJ whole genome shotgun (WGS) entry which is preliminary data.</text>
</comment>
<evidence type="ECO:0000256" key="1">
    <source>
        <dbReference type="SAM" id="MobiDB-lite"/>
    </source>
</evidence>
<keyword evidence="7" id="KW-1185">Reference proteome</keyword>
<keyword evidence="3" id="KW-0732">Signal</keyword>
<dbReference type="AlphaFoldDB" id="A0A2A2EK86"/>
<dbReference type="InterPro" id="IPR044055">
    <property type="entry name" value="RibLong"/>
</dbReference>
<dbReference type="PANTHER" id="PTHR30383">
    <property type="entry name" value="THIOESTERASE 1/PROTEASE 1/LYSOPHOSPHOLIPASE L1"/>
    <property type="match status" value="1"/>
</dbReference>
<dbReference type="CDD" id="cd00229">
    <property type="entry name" value="SGNH_hydrolase"/>
    <property type="match status" value="1"/>
</dbReference>
<organism evidence="6 7">
    <name type="scientific">Bifidobacterium italicum</name>
    <dbReference type="NCBI Taxonomy" id="1960968"/>
    <lineage>
        <taxon>Bacteria</taxon>
        <taxon>Bacillati</taxon>
        <taxon>Actinomycetota</taxon>
        <taxon>Actinomycetes</taxon>
        <taxon>Bifidobacteriales</taxon>
        <taxon>Bifidobacteriaceae</taxon>
        <taxon>Bifidobacterium</taxon>
    </lineage>
</organism>
<keyword evidence="2" id="KW-0472">Membrane</keyword>
<feature type="domain" description="SGNH hydrolase-type esterase" evidence="4">
    <location>
        <begin position="511"/>
        <end position="694"/>
    </location>
</feature>
<dbReference type="Pfam" id="PF13472">
    <property type="entry name" value="Lipase_GDSL_2"/>
    <property type="match status" value="1"/>
</dbReference>
<dbReference type="GO" id="GO:0016787">
    <property type="term" value="F:hydrolase activity"/>
    <property type="evidence" value="ECO:0007669"/>
    <property type="project" value="UniProtKB-KW"/>
</dbReference>
<gene>
    <name evidence="6" type="ORF">B1400_0673</name>
</gene>
<name>A0A2A2EK86_9BIFI</name>
<evidence type="ECO:0000256" key="3">
    <source>
        <dbReference type="SAM" id="SignalP"/>
    </source>
</evidence>
<feature type="chain" id="PRO_5039421882" evidence="3">
    <location>
        <begin position="16"/>
        <end position="919"/>
    </location>
</feature>
<dbReference type="Proteomes" id="UP000217986">
    <property type="component" value="Unassembled WGS sequence"/>
</dbReference>
<reference evidence="6 7" key="1">
    <citation type="journal article" date="2017" name="ISME J.">
        <title>Unveiling bifidobacterial biogeography across the mammalian branch of the tree of life.</title>
        <authorList>
            <person name="Milani C."/>
            <person name="Mangifesta M."/>
            <person name="Mancabelli L."/>
            <person name="Lugli G.A."/>
            <person name="James K."/>
            <person name="Duranti S."/>
            <person name="Turroni F."/>
            <person name="Ferrario C."/>
            <person name="Ossiprandi M.C."/>
            <person name="van Sinderen D."/>
            <person name="Ventura M."/>
        </authorList>
    </citation>
    <scope>NUCLEOTIDE SEQUENCE [LARGE SCALE GENOMIC DNA]</scope>
    <source>
        <strain evidence="6 7">70</strain>
    </source>
</reference>
<accession>A0A2A2EK86</accession>
<proteinExistence type="predicted"/>
<keyword evidence="2" id="KW-0812">Transmembrane</keyword>
<evidence type="ECO:0000259" key="4">
    <source>
        <dbReference type="Pfam" id="PF13472"/>
    </source>
</evidence>
<feature type="region of interest" description="Disordered" evidence="1">
    <location>
        <begin position="819"/>
        <end position="872"/>
    </location>
</feature>
<evidence type="ECO:0000313" key="6">
    <source>
        <dbReference type="EMBL" id="PAU69589.1"/>
    </source>
</evidence>
<dbReference type="InterPro" id="IPR013320">
    <property type="entry name" value="ConA-like_dom_sf"/>
</dbReference>
<keyword evidence="2" id="KW-1133">Transmembrane helix</keyword>
<dbReference type="InterPro" id="IPR013830">
    <property type="entry name" value="SGNH_hydro"/>
</dbReference>
<feature type="signal peptide" evidence="3">
    <location>
        <begin position="1"/>
        <end position="15"/>
    </location>
</feature>
<feature type="domain" description="Long Rib" evidence="5">
    <location>
        <begin position="723"/>
        <end position="818"/>
    </location>
</feature>
<dbReference type="Pfam" id="PF18957">
    <property type="entry name" value="RibLong"/>
    <property type="match status" value="1"/>
</dbReference>
<feature type="transmembrane region" description="Helical" evidence="2">
    <location>
        <begin position="895"/>
        <end position="915"/>
    </location>
</feature>